<protein>
    <submittedName>
        <fullName evidence="3">Uncharacterized protein</fullName>
    </submittedName>
</protein>
<reference evidence="3 4" key="1">
    <citation type="submission" date="2024-04" db="EMBL/GenBank/DDBJ databases">
        <authorList>
            <consortium name="Genoscope - CEA"/>
            <person name="William W."/>
        </authorList>
    </citation>
    <scope>NUCLEOTIDE SEQUENCE [LARGE SCALE GENOMIC DNA]</scope>
</reference>
<name>A0AAV2I9D8_LYMST</name>
<organism evidence="3 4">
    <name type="scientific">Lymnaea stagnalis</name>
    <name type="common">Great pond snail</name>
    <name type="synonym">Helix stagnalis</name>
    <dbReference type="NCBI Taxonomy" id="6523"/>
    <lineage>
        <taxon>Eukaryota</taxon>
        <taxon>Metazoa</taxon>
        <taxon>Spiralia</taxon>
        <taxon>Lophotrochozoa</taxon>
        <taxon>Mollusca</taxon>
        <taxon>Gastropoda</taxon>
        <taxon>Heterobranchia</taxon>
        <taxon>Euthyneura</taxon>
        <taxon>Panpulmonata</taxon>
        <taxon>Hygrophila</taxon>
        <taxon>Lymnaeoidea</taxon>
        <taxon>Lymnaeidae</taxon>
        <taxon>Lymnaea</taxon>
    </lineage>
</organism>
<evidence type="ECO:0000313" key="3">
    <source>
        <dbReference type="EMBL" id="CAL1541445.1"/>
    </source>
</evidence>
<feature type="compositionally biased region" description="Basic and acidic residues" evidence="1">
    <location>
        <begin position="116"/>
        <end position="128"/>
    </location>
</feature>
<proteinExistence type="predicted"/>
<comment type="caution">
    <text evidence="3">The sequence shown here is derived from an EMBL/GenBank/DDBJ whole genome shotgun (WGS) entry which is preliminary data.</text>
</comment>
<feature type="chain" id="PRO_5043382481" evidence="2">
    <location>
        <begin position="21"/>
        <end position="323"/>
    </location>
</feature>
<feature type="signal peptide" evidence="2">
    <location>
        <begin position="1"/>
        <end position="20"/>
    </location>
</feature>
<keyword evidence="2" id="KW-0732">Signal</keyword>
<keyword evidence="4" id="KW-1185">Reference proteome</keyword>
<dbReference type="AlphaFoldDB" id="A0AAV2I9D8"/>
<evidence type="ECO:0000313" key="4">
    <source>
        <dbReference type="Proteomes" id="UP001497497"/>
    </source>
</evidence>
<evidence type="ECO:0000256" key="1">
    <source>
        <dbReference type="SAM" id="MobiDB-lite"/>
    </source>
</evidence>
<gene>
    <name evidence="3" type="ORF">GSLYS_00015051001</name>
</gene>
<feature type="non-terminal residue" evidence="3">
    <location>
        <position position="323"/>
    </location>
</feature>
<feature type="region of interest" description="Disordered" evidence="1">
    <location>
        <begin position="106"/>
        <end position="131"/>
    </location>
</feature>
<dbReference type="EMBL" id="CAXITT010000432">
    <property type="protein sequence ID" value="CAL1541445.1"/>
    <property type="molecule type" value="Genomic_DNA"/>
</dbReference>
<evidence type="ECO:0000256" key="2">
    <source>
        <dbReference type="SAM" id="SignalP"/>
    </source>
</evidence>
<accession>A0AAV2I9D8</accession>
<sequence>MSRCITVLTSLALLLAAAHSLPRQLSSGDECDILRLKAQESFDLDISVTSGTFAPNFDETMKFSDQSQVRFQLLVQYLDCVSRRQKGHIFEKFVDSLQRMTSLDPGLLSSGPLTESEDHHEDQSKQTKDTSLPSQLKDLFEGFKEVRFDEHTSGKIIVNFDRLIRNMSSLRKVESHRGEFYRYNKNIEEHERFDQQNSRQKLQNIGERNVDNDPSIQLDVGNFERNDLHTFITDNFDGKDTGNKVYLNLKNKDFPKIVKRNFDRKGINTFVPKNFDREEINKFGPKNFDREEINKFVPKNFDKEEINKFVPKNFDREEINKFV</sequence>
<dbReference type="Proteomes" id="UP001497497">
    <property type="component" value="Unassembled WGS sequence"/>
</dbReference>